<sequence length="216" mass="24334">METGVAGALLQCVYSGSISIFDMEMERRPYHKNCTCALHSSKKNCSNLCPQRRQISVPTKQFWKECSLSLEGTHHSSRSSSSAVVSRRIEITHLGPCCMVEIFFFSGGFEKDRDNRLVQNEQGKGSVKLEHGKNQEIAHKEDPEEETLVEEGCSFWSPTVLKSLGDVRLFIHGDAKAEKLLYGAAYLEMGCRDSRLYFPMYTIRLSPNHTAEATTM</sequence>
<keyword evidence="2" id="KW-1185">Reference proteome</keyword>
<name>A0A835M8D1_9MAGN</name>
<dbReference type="EMBL" id="JADFTS010000003">
    <property type="protein sequence ID" value="KAF9614441.1"/>
    <property type="molecule type" value="Genomic_DNA"/>
</dbReference>
<gene>
    <name evidence="1" type="ORF">IFM89_018586</name>
</gene>
<reference evidence="1 2" key="1">
    <citation type="submission" date="2020-10" db="EMBL/GenBank/DDBJ databases">
        <title>The Coptis chinensis genome and diversification of protoberbering-type alkaloids.</title>
        <authorList>
            <person name="Wang B."/>
            <person name="Shu S."/>
            <person name="Song C."/>
            <person name="Liu Y."/>
        </authorList>
    </citation>
    <scope>NUCLEOTIDE SEQUENCE [LARGE SCALE GENOMIC DNA]</scope>
    <source>
        <strain evidence="1">HL-2020</strain>
        <tissue evidence="1">Leaf</tissue>
    </source>
</reference>
<organism evidence="1 2">
    <name type="scientific">Coptis chinensis</name>
    <dbReference type="NCBI Taxonomy" id="261450"/>
    <lineage>
        <taxon>Eukaryota</taxon>
        <taxon>Viridiplantae</taxon>
        <taxon>Streptophyta</taxon>
        <taxon>Embryophyta</taxon>
        <taxon>Tracheophyta</taxon>
        <taxon>Spermatophyta</taxon>
        <taxon>Magnoliopsida</taxon>
        <taxon>Ranunculales</taxon>
        <taxon>Ranunculaceae</taxon>
        <taxon>Coptidoideae</taxon>
        <taxon>Coptis</taxon>
    </lineage>
</organism>
<proteinExistence type="predicted"/>
<dbReference type="Proteomes" id="UP000631114">
    <property type="component" value="Unassembled WGS sequence"/>
</dbReference>
<dbReference type="OrthoDB" id="1696465at2759"/>
<evidence type="ECO:0000313" key="1">
    <source>
        <dbReference type="EMBL" id="KAF9614441.1"/>
    </source>
</evidence>
<dbReference type="PANTHER" id="PTHR35121">
    <property type="entry name" value="HOMEODOMAIN PROTEIN 8, PUTATIVE-RELATED"/>
    <property type="match status" value="1"/>
</dbReference>
<comment type="caution">
    <text evidence="1">The sequence shown here is derived from an EMBL/GenBank/DDBJ whole genome shotgun (WGS) entry which is preliminary data.</text>
</comment>
<dbReference type="AlphaFoldDB" id="A0A835M8D1"/>
<accession>A0A835M8D1</accession>
<evidence type="ECO:0000313" key="2">
    <source>
        <dbReference type="Proteomes" id="UP000631114"/>
    </source>
</evidence>
<dbReference type="PANTHER" id="PTHR35121:SF4">
    <property type="entry name" value="SWIM-TYPE DOMAIN-CONTAINING PROTEIN"/>
    <property type="match status" value="1"/>
</dbReference>
<protein>
    <submittedName>
        <fullName evidence="1">Uncharacterized protein</fullName>
    </submittedName>
</protein>